<gene>
    <name evidence="1" type="ORF">MHSWG343_08050</name>
</gene>
<dbReference type="EMBL" id="BIMN01000004">
    <property type="protein sequence ID" value="GCE63798.1"/>
    <property type="molecule type" value="Genomic_DNA"/>
</dbReference>
<dbReference type="RefSeq" id="WP_216083247.1">
    <property type="nucleotide sequence ID" value="NZ_CACTIB010000020.1"/>
</dbReference>
<accession>A0A478FQG7</accession>
<dbReference type="AlphaFoldDB" id="A0A478FQG7"/>
<dbReference type="Proteomes" id="UP000324831">
    <property type="component" value="Unassembled WGS sequence"/>
</dbReference>
<sequence>MSLAKLGAAVAGTTATAVAGGFGIKCAIDQQQPTTLVGEEGYSGTDNSKYGQKRASLLMSTTAERNKPFWEQRVKKLVEGSSFSLVAESYFKTNFETKLNDYKTNKMDETKLKAAVDELKSNCKSKYDETATALKTADKSKWEEFWRFCSVSGEVPSDLDNDLTSP</sequence>
<evidence type="ECO:0000313" key="2">
    <source>
        <dbReference type="Proteomes" id="UP000324831"/>
    </source>
</evidence>
<reference evidence="1 2" key="1">
    <citation type="submission" date="2019-01" db="EMBL/GenBank/DDBJ databases">
        <title>Draft genome sequences of Candidatus Mycoplasma haemohominis SWG34-3 identified from a patient with pyrexia, anemia and liver dysfunction.</title>
        <authorList>
            <person name="Sekizuka T."/>
            <person name="Hattori N."/>
            <person name="Katano H."/>
            <person name="Takuma T."/>
            <person name="Ito T."/>
            <person name="Arai N."/>
            <person name="Yanai R."/>
            <person name="Ishii S."/>
            <person name="Miura Y."/>
            <person name="Tokunaga T."/>
            <person name="Watanabe H."/>
            <person name="Nomura N."/>
            <person name="Eguchi J."/>
            <person name="Arai T."/>
            <person name="Hasegawa H."/>
            <person name="Nakamaki T."/>
            <person name="Wakita T."/>
            <person name="Niki Y."/>
            <person name="Kuroda M."/>
        </authorList>
    </citation>
    <scope>NUCLEOTIDE SEQUENCE [LARGE SCALE GENOMIC DNA]</scope>
    <source>
        <strain evidence="1">SWG34-3</strain>
    </source>
</reference>
<proteinExistence type="predicted"/>
<comment type="caution">
    <text evidence="1">The sequence shown here is derived from an EMBL/GenBank/DDBJ whole genome shotgun (WGS) entry which is preliminary data.</text>
</comment>
<organism evidence="1 2">
    <name type="scientific">Candidatus Mycoplasma haematohominis</name>
    <dbReference type="NCBI Taxonomy" id="1494318"/>
    <lineage>
        <taxon>Bacteria</taxon>
        <taxon>Bacillati</taxon>
        <taxon>Mycoplasmatota</taxon>
        <taxon>Mollicutes</taxon>
        <taxon>Mycoplasmataceae</taxon>
        <taxon>Mycoplasma</taxon>
    </lineage>
</organism>
<name>A0A478FQG7_9MOLU</name>
<evidence type="ECO:0000313" key="1">
    <source>
        <dbReference type="EMBL" id="GCE63798.1"/>
    </source>
</evidence>
<protein>
    <submittedName>
        <fullName evidence="1">Uncharacterized protein</fullName>
    </submittedName>
</protein>